<dbReference type="InterPro" id="IPR013216">
    <property type="entry name" value="Methyltransf_11"/>
</dbReference>
<dbReference type="EMBL" id="CP029494">
    <property type="protein sequence ID" value="AWN23777.1"/>
    <property type="molecule type" value="Genomic_DNA"/>
</dbReference>
<dbReference type="Gene3D" id="3.40.50.150">
    <property type="entry name" value="Vaccinia Virus protein VP39"/>
    <property type="match status" value="1"/>
</dbReference>
<keyword evidence="3" id="KW-1185">Reference proteome</keyword>
<dbReference type="Proteomes" id="UP000245368">
    <property type="component" value="Chromosome"/>
</dbReference>
<dbReference type="SUPFAM" id="SSF53335">
    <property type="entry name" value="S-adenosyl-L-methionine-dependent methyltransferases"/>
    <property type="match status" value="1"/>
</dbReference>
<dbReference type="CDD" id="cd02440">
    <property type="entry name" value="AdoMet_MTases"/>
    <property type="match status" value="1"/>
</dbReference>
<dbReference type="Pfam" id="PF08241">
    <property type="entry name" value="Methyltransf_11"/>
    <property type="match status" value="1"/>
</dbReference>
<dbReference type="KEGG" id="dez:DKM44_11515"/>
<accession>A0A2Z3JF11</accession>
<reference evidence="2 3" key="1">
    <citation type="submission" date="2018-05" db="EMBL/GenBank/DDBJ databases">
        <title>Complete Genome Sequence of Deinococcus sp. strain 17bor-2.</title>
        <authorList>
            <person name="Srinivasan S."/>
        </authorList>
    </citation>
    <scope>NUCLEOTIDE SEQUENCE [LARGE SCALE GENOMIC DNA]</scope>
    <source>
        <strain evidence="2 3">17bor-2</strain>
    </source>
</reference>
<dbReference type="GO" id="GO:0032259">
    <property type="term" value="P:methylation"/>
    <property type="evidence" value="ECO:0007669"/>
    <property type="project" value="UniProtKB-KW"/>
</dbReference>
<dbReference type="GO" id="GO:0008757">
    <property type="term" value="F:S-adenosylmethionine-dependent methyltransferase activity"/>
    <property type="evidence" value="ECO:0007669"/>
    <property type="project" value="InterPro"/>
</dbReference>
<feature type="domain" description="Methyltransferase type 11" evidence="1">
    <location>
        <begin position="22"/>
        <end position="116"/>
    </location>
</feature>
<keyword evidence="2" id="KW-0489">Methyltransferase</keyword>
<name>A0A2Z3JF11_9DEIO</name>
<evidence type="ECO:0000259" key="1">
    <source>
        <dbReference type="Pfam" id="PF08241"/>
    </source>
</evidence>
<keyword evidence="2" id="KW-0808">Transferase</keyword>
<gene>
    <name evidence="2" type="ORF">DKM44_11515</name>
</gene>
<dbReference type="OrthoDB" id="71864at2"/>
<sequence>MQPADAQRLIAQAVVPGEAWADLGAGRGTFTAALSALLGPGGSVLALDRDARALHSVRGVPGGAPVRTLSADFTALPSLPPHDGVLLANALHFVPDQQVVLLRLLELLRPPGKLLIVEYDMTRASAWVPHPLGFARLLTLSADLGWPTPQKLAEQPSRYHPQPIYAALITPLLG</sequence>
<evidence type="ECO:0000313" key="3">
    <source>
        <dbReference type="Proteomes" id="UP000245368"/>
    </source>
</evidence>
<dbReference type="RefSeq" id="WP_109827505.1">
    <property type="nucleotide sequence ID" value="NZ_CP029494.1"/>
</dbReference>
<evidence type="ECO:0000313" key="2">
    <source>
        <dbReference type="EMBL" id="AWN23777.1"/>
    </source>
</evidence>
<proteinExistence type="predicted"/>
<dbReference type="InterPro" id="IPR029063">
    <property type="entry name" value="SAM-dependent_MTases_sf"/>
</dbReference>
<dbReference type="AlphaFoldDB" id="A0A2Z3JF11"/>
<protein>
    <submittedName>
        <fullName evidence="2">Class I SAM-dependent methyltransferase</fullName>
    </submittedName>
</protein>
<organism evidence="2 3">
    <name type="scientific">Deinococcus irradiatisoli</name>
    <dbReference type="NCBI Taxonomy" id="2202254"/>
    <lineage>
        <taxon>Bacteria</taxon>
        <taxon>Thermotogati</taxon>
        <taxon>Deinococcota</taxon>
        <taxon>Deinococci</taxon>
        <taxon>Deinococcales</taxon>
        <taxon>Deinococcaceae</taxon>
        <taxon>Deinococcus</taxon>
    </lineage>
</organism>